<evidence type="ECO:0000259" key="6">
    <source>
        <dbReference type="Pfam" id="PF01881"/>
    </source>
</evidence>
<dbReference type="PANTHER" id="PTHR36984:SF1">
    <property type="entry name" value="CRISPR-ASSOCIATED ENDORIBONUCLEASE CAS6 1"/>
    <property type="match status" value="1"/>
</dbReference>
<dbReference type="PANTHER" id="PTHR36984">
    <property type="entry name" value="CRISPR-ASSOCIATED ENDORIBONUCLEASE CAS6 1"/>
    <property type="match status" value="1"/>
</dbReference>
<proteinExistence type="inferred from homology"/>
<dbReference type="KEGG" id="tnu:BD01_0204"/>
<dbReference type="Proteomes" id="UP000019434">
    <property type="component" value="Chromosome"/>
</dbReference>
<evidence type="ECO:0000313" key="8">
    <source>
        <dbReference type="Proteomes" id="UP000019434"/>
    </source>
</evidence>
<dbReference type="OrthoDB" id="43942at2157"/>
<dbReference type="Gene3D" id="3.30.70.1900">
    <property type="match status" value="1"/>
</dbReference>
<dbReference type="NCBIfam" id="TIGR01877">
    <property type="entry name" value="cas_cas6"/>
    <property type="match status" value="1"/>
</dbReference>
<evidence type="ECO:0000256" key="4">
    <source>
        <dbReference type="PIRSR" id="PIRSR005054-1"/>
    </source>
</evidence>
<dbReference type="InterPro" id="IPR049435">
    <property type="entry name" value="Cas_Cas6_C"/>
</dbReference>
<keyword evidence="8" id="KW-1185">Reference proteome</keyword>
<feature type="site" description="Transition state stabilizer" evidence="4">
    <location>
        <position position="50"/>
    </location>
</feature>
<evidence type="ECO:0000256" key="3">
    <source>
        <dbReference type="ARBA" id="ARBA00023118"/>
    </source>
</evidence>
<evidence type="ECO:0000256" key="5">
    <source>
        <dbReference type="PIRSR" id="PIRSR005054-50"/>
    </source>
</evidence>
<dbReference type="RefSeq" id="WP_051482141.1">
    <property type="nucleotide sequence ID" value="NZ_CP007264.1"/>
</dbReference>
<dbReference type="Pfam" id="PF01881">
    <property type="entry name" value="Cas_Cas6_C"/>
    <property type="match status" value="1"/>
</dbReference>
<evidence type="ECO:0000256" key="2">
    <source>
        <dbReference type="ARBA" id="ARBA00022884"/>
    </source>
</evidence>
<keyword evidence="2" id="KW-0694">RNA-binding</keyword>
<sequence length="277" mass="32276">MRFVIRLTPQSEPFKVPFNHLHYLQGLVYRRIQRTSPDLSLKLHNPKVPKFFTFSLFMAEKRDFLEDKPYFHGYRRGYFYFSTAIPEIAEAFIGGLLQDPEVELWGENFTVEEVKAISEPNKLAGRKMITLSPIAVTTLKPQFGRLKRYDLNPTEPEFYENIRENLIDKYVALYGKVPEEKDVEFKVLLAKPKRLQVKPGVYQRAWHLVFRAMGSEELLRVGYLVGFGEKNSIGFGMVKVDGRNEPKKKRWKGGVNNRKGNFTRSILEQPHSNKISM</sequence>
<dbReference type="AlphaFoldDB" id="W8NRJ1"/>
<reference evidence="7 8" key="1">
    <citation type="submission" date="2014-02" db="EMBL/GenBank/DDBJ databases">
        <title>Genome Sequence of an Hyperthermophilic Archaeon, Thermococcus nautili 30-1, producing viral vesicles.</title>
        <authorList>
            <person name="Oberto J."/>
            <person name="Gaudin M."/>
            <person name="Cossu M."/>
            <person name="Gorlas A."/>
            <person name="Slesarev A."/>
            <person name="Marguet E."/>
            <person name="Forterre P."/>
        </authorList>
    </citation>
    <scope>NUCLEOTIDE SEQUENCE [LARGE SCALE GENOMIC DNA]</scope>
    <source>
        <strain evidence="7 8">30-1</strain>
    </source>
</reference>
<feature type="active site" description="Proton acceptor" evidence="5">
    <location>
        <position position="29"/>
    </location>
</feature>
<feature type="domain" description="CRISPR associated protein Cas6 C-terminal" evidence="6">
    <location>
        <begin position="127"/>
        <end position="240"/>
    </location>
</feature>
<dbReference type="CDD" id="cd09759">
    <property type="entry name" value="Cas6_I-A"/>
    <property type="match status" value="1"/>
</dbReference>
<dbReference type="InterPro" id="IPR010156">
    <property type="entry name" value="CRISPR-assoc_prot_Cas6"/>
</dbReference>
<gene>
    <name evidence="7" type="ORF">BD01_0204</name>
</gene>
<accession>W8NRJ1</accession>
<dbReference type="GO" id="GO:0016788">
    <property type="term" value="F:hydrolase activity, acting on ester bonds"/>
    <property type="evidence" value="ECO:0007669"/>
    <property type="project" value="InterPro"/>
</dbReference>
<dbReference type="GO" id="GO:0051607">
    <property type="term" value="P:defense response to virus"/>
    <property type="evidence" value="ECO:0007669"/>
    <property type="project" value="UniProtKB-KW"/>
</dbReference>
<comment type="similarity">
    <text evidence="1">Belongs to the CRISPR-associated protein Cas6/Cse3/CasE family.</text>
</comment>
<dbReference type="GeneID" id="24958355"/>
<dbReference type="STRING" id="195522.BD01_0204"/>
<name>W8NRJ1_9EURY</name>
<feature type="active site" description="Proton donor" evidence="5">
    <location>
        <position position="44"/>
    </location>
</feature>
<dbReference type="EMBL" id="CP007264">
    <property type="protein sequence ID" value="AHL21833.1"/>
    <property type="molecule type" value="Genomic_DNA"/>
</dbReference>
<keyword evidence="3" id="KW-0051">Antiviral defense</keyword>
<dbReference type="HOGENOM" id="CLU_089858_1_0_2"/>
<protein>
    <submittedName>
        <fullName evidence="7">Uncharacterized protein predicted to be involved in DNA repair (RAMP superfamily)</fullName>
    </submittedName>
</protein>
<dbReference type="GO" id="GO:0003723">
    <property type="term" value="F:RNA binding"/>
    <property type="evidence" value="ECO:0007669"/>
    <property type="project" value="UniProtKB-KW"/>
</dbReference>
<dbReference type="Gene3D" id="3.30.70.1890">
    <property type="match status" value="1"/>
</dbReference>
<dbReference type="eggNOG" id="arCOG04342">
    <property type="taxonomic scope" value="Archaea"/>
</dbReference>
<organism evidence="7 8">
    <name type="scientific">Thermococcus nautili</name>
    <dbReference type="NCBI Taxonomy" id="195522"/>
    <lineage>
        <taxon>Archaea</taxon>
        <taxon>Methanobacteriati</taxon>
        <taxon>Methanobacteriota</taxon>
        <taxon>Thermococci</taxon>
        <taxon>Thermococcales</taxon>
        <taxon>Thermococcaceae</taxon>
        <taxon>Thermococcus</taxon>
    </lineage>
</organism>
<dbReference type="PIRSF" id="PIRSF005054">
    <property type="entry name" value="PF1131"/>
    <property type="match status" value="1"/>
</dbReference>
<dbReference type="InterPro" id="IPR045747">
    <property type="entry name" value="CRISPR-assoc_prot_Cas6_N_sf"/>
</dbReference>
<dbReference type="Pfam" id="PF21350">
    <property type="entry name" value="Cas6_I-A"/>
    <property type="match status" value="1"/>
</dbReference>
<evidence type="ECO:0000256" key="1">
    <source>
        <dbReference type="ARBA" id="ARBA00005937"/>
    </source>
</evidence>
<evidence type="ECO:0000313" key="7">
    <source>
        <dbReference type="EMBL" id="AHL21833.1"/>
    </source>
</evidence>